<evidence type="ECO:0000259" key="1">
    <source>
        <dbReference type="Pfam" id="PF08241"/>
    </source>
</evidence>
<dbReference type="PANTHER" id="PTHR42912">
    <property type="entry name" value="METHYLTRANSFERASE"/>
    <property type="match status" value="1"/>
</dbReference>
<dbReference type="OrthoDB" id="2013972at2759"/>
<dbReference type="EMBL" id="BNJQ01000001">
    <property type="protein sequence ID" value="GHP01681.1"/>
    <property type="molecule type" value="Genomic_DNA"/>
</dbReference>
<reference evidence="2" key="1">
    <citation type="submission" date="2020-10" db="EMBL/GenBank/DDBJ databases">
        <title>Unveiling of a novel bifunctional photoreceptor, Dualchrome1, isolated from a cosmopolitan green alga.</title>
        <authorList>
            <person name="Suzuki S."/>
            <person name="Kawachi M."/>
        </authorList>
    </citation>
    <scope>NUCLEOTIDE SEQUENCE</scope>
    <source>
        <strain evidence="2">NIES 2893</strain>
    </source>
</reference>
<protein>
    <recommendedName>
        <fullName evidence="1">Methyltransferase type 11 domain-containing protein</fullName>
    </recommendedName>
</protein>
<dbReference type="Proteomes" id="UP000660262">
    <property type="component" value="Unassembled WGS sequence"/>
</dbReference>
<dbReference type="InterPro" id="IPR029063">
    <property type="entry name" value="SAM-dependent_MTases_sf"/>
</dbReference>
<accession>A0A830H7M7</accession>
<organism evidence="2 3">
    <name type="scientific">Pycnococcus provasolii</name>
    <dbReference type="NCBI Taxonomy" id="41880"/>
    <lineage>
        <taxon>Eukaryota</taxon>
        <taxon>Viridiplantae</taxon>
        <taxon>Chlorophyta</taxon>
        <taxon>Pseudoscourfieldiophyceae</taxon>
        <taxon>Pseudoscourfieldiales</taxon>
        <taxon>Pycnococcaceae</taxon>
        <taxon>Pycnococcus</taxon>
    </lineage>
</organism>
<evidence type="ECO:0000313" key="3">
    <source>
        <dbReference type="Proteomes" id="UP000660262"/>
    </source>
</evidence>
<dbReference type="Gene3D" id="3.40.50.150">
    <property type="entry name" value="Vaccinia Virus protein VP39"/>
    <property type="match status" value="1"/>
</dbReference>
<evidence type="ECO:0000313" key="2">
    <source>
        <dbReference type="EMBL" id="GHP01681.1"/>
    </source>
</evidence>
<dbReference type="CDD" id="cd02440">
    <property type="entry name" value="AdoMet_MTases"/>
    <property type="match status" value="1"/>
</dbReference>
<dbReference type="Pfam" id="PF08241">
    <property type="entry name" value="Methyltransf_11"/>
    <property type="match status" value="1"/>
</dbReference>
<gene>
    <name evidence="2" type="ORF">PPROV_000043800</name>
</gene>
<proteinExistence type="predicted"/>
<sequence length="382" mass="40800">MPVAASHARTVAVRAHAPSGGSVVATAPVAPPAAYVDMPYPKRKSPLDDRPTLVKAMTAVTEQVLALPPVFSAAAADARSTMFERGAQIGSPWPDAVDEYKRQKDMTQWEAALRDVTKIPTEDLPTYFTLPFHAYEAGNIGWAPAFEADSAAVTVHAPIFDADAKEMKPEGDEQMRMSFLDAAKQLAKAMGSNVHDGSGAVDAVDVGCSTGRSAAMLRASLGRGAFVRGVDLSAHFLAVACSNQESGKGLFQKANVATGSSRIEFVHAAGESMPFDDESQDVVCVSLTFHELPGGVSLQIIEEAYRVLRPGGFIQIMEMDPSSAFFQRIASIPPAWAAFRATEPWLASYACLDVTEAIKVAGFADVRDATCTPRHRAWVGKK</sequence>
<dbReference type="GO" id="GO:0008757">
    <property type="term" value="F:S-adenosylmethionine-dependent methyltransferase activity"/>
    <property type="evidence" value="ECO:0007669"/>
    <property type="project" value="InterPro"/>
</dbReference>
<dbReference type="InterPro" id="IPR050508">
    <property type="entry name" value="Methyltransf_Superfamily"/>
</dbReference>
<comment type="caution">
    <text evidence="2">The sequence shown here is derived from an EMBL/GenBank/DDBJ whole genome shotgun (WGS) entry which is preliminary data.</text>
</comment>
<name>A0A830H7M7_9CHLO</name>
<dbReference type="InterPro" id="IPR013216">
    <property type="entry name" value="Methyltransf_11"/>
</dbReference>
<keyword evidence="3" id="KW-1185">Reference proteome</keyword>
<dbReference type="SUPFAM" id="SSF53335">
    <property type="entry name" value="S-adenosyl-L-methionine-dependent methyltransferases"/>
    <property type="match status" value="1"/>
</dbReference>
<dbReference type="AlphaFoldDB" id="A0A830H7M7"/>
<feature type="domain" description="Methyltransferase type 11" evidence="1">
    <location>
        <begin position="204"/>
        <end position="314"/>
    </location>
</feature>
<dbReference type="PANTHER" id="PTHR42912:SF80">
    <property type="entry name" value="METHYLTRANSFERASE DOMAIN-CONTAINING PROTEIN"/>
    <property type="match status" value="1"/>
</dbReference>